<gene>
    <name evidence="1" type="ORF">OXH18_20515</name>
</gene>
<name>A0A9E8ZCW9_9CYAN</name>
<sequence>MVEKYNVKPIGYRPKLEPKLEPRFQAVPVAVRSSTGLAKQIRSTQTGSTVAAISQMGLWLRSGKNLDFCLLAVCSCVLSLLCHQTLNSLPSTPTIASGSAATSVPVATPFRLDLVIKAGLFTTSSQTQKEKE</sequence>
<keyword evidence="2" id="KW-1185">Reference proteome</keyword>
<reference evidence="1" key="1">
    <citation type="submission" date="2022-12" db="EMBL/GenBank/DDBJ databases">
        <title>Polyphasic identification of a Novel Hot-Spring Cyanobacterium Ocullathermofonsia sinensis gen nov. sp. nov. and Genomic Insights on its Adaptations to the Thermal Habitat.</title>
        <authorList>
            <person name="Daroch M."/>
            <person name="Tang J."/>
            <person name="Jiang Y."/>
        </authorList>
    </citation>
    <scope>NUCLEOTIDE SEQUENCE</scope>
    <source>
        <strain evidence="1">PKUAC-SCTA174</strain>
    </source>
</reference>
<accession>A0A9E8ZCW9</accession>
<evidence type="ECO:0000313" key="2">
    <source>
        <dbReference type="Proteomes" id="UP001163152"/>
    </source>
</evidence>
<organism evidence="1 2">
    <name type="scientific">Thermocoleostomius sinensis A174</name>
    <dbReference type="NCBI Taxonomy" id="2016057"/>
    <lineage>
        <taxon>Bacteria</taxon>
        <taxon>Bacillati</taxon>
        <taxon>Cyanobacteriota</taxon>
        <taxon>Cyanophyceae</taxon>
        <taxon>Oculatellales</taxon>
        <taxon>Oculatellaceae</taxon>
        <taxon>Thermocoleostomius</taxon>
    </lineage>
</organism>
<protein>
    <submittedName>
        <fullName evidence="1">Uncharacterized protein</fullName>
    </submittedName>
</protein>
<dbReference type="RefSeq" id="WP_268609327.1">
    <property type="nucleotide sequence ID" value="NZ_CP113797.1"/>
</dbReference>
<dbReference type="Proteomes" id="UP001163152">
    <property type="component" value="Chromosome"/>
</dbReference>
<proteinExistence type="predicted"/>
<dbReference type="EMBL" id="CP113797">
    <property type="protein sequence ID" value="WAL59532.1"/>
    <property type="molecule type" value="Genomic_DNA"/>
</dbReference>
<dbReference type="KEGG" id="tsin:OXH18_20515"/>
<evidence type="ECO:0000313" key="1">
    <source>
        <dbReference type="EMBL" id="WAL59532.1"/>
    </source>
</evidence>
<dbReference type="AlphaFoldDB" id="A0A9E8ZCW9"/>